<feature type="domain" description="DUF58" evidence="1">
    <location>
        <begin position="43"/>
        <end position="248"/>
    </location>
</feature>
<dbReference type="RefSeq" id="WP_129025139.1">
    <property type="nucleotide sequence ID" value="NZ_SDHY01000001.1"/>
</dbReference>
<dbReference type="EMBL" id="SDHY01000001">
    <property type="protein sequence ID" value="RXK52158.1"/>
    <property type="molecule type" value="Genomic_DNA"/>
</dbReference>
<evidence type="ECO:0000313" key="3">
    <source>
        <dbReference type="Proteomes" id="UP000289455"/>
    </source>
</evidence>
<dbReference type="Pfam" id="PF01882">
    <property type="entry name" value="DUF58"/>
    <property type="match status" value="1"/>
</dbReference>
<keyword evidence="3" id="KW-1185">Reference proteome</keyword>
<dbReference type="InterPro" id="IPR036465">
    <property type="entry name" value="vWFA_dom_sf"/>
</dbReference>
<evidence type="ECO:0000259" key="1">
    <source>
        <dbReference type="Pfam" id="PF01882"/>
    </source>
</evidence>
<accession>A0A4Q1C1W0</accession>
<evidence type="ECO:0000313" key="2">
    <source>
        <dbReference type="EMBL" id="RXK52158.1"/>
    </source>
</evidence>
<dbReference type="PANTHER" id="PTHR33608">
    <property type="entry name" value="BLL2464 PROTEIN"/>
    <property type="match status" value="1"/>
</dbReference>
<dbReference type="Gene3D" id="3.40.50.410">
    <property type="entry name" value="von Willebrand factor, type A domain"/>
    <property type="match status" value="1"/>
</dbReference>
<organism evidence="2 3">
    <name type="scientific">Aquirufa rosea</name>
    <dbReference type="NCBI Taxonomy" id="2509241"/>
    <lineage>
        <taxon>Bacteria</taxon>
        <taxon>Pseudomonadati</taxon>
        <taxon>Bacteroidota</taxon>
        <taxon>Cytophagia</taxon>
        <taxon>Cytophagales</taxon>
        <taxon>Flectobacillaceae</taxon>
        <taxon>Aquirufa</taxon>
    </lineage>
</organism>
<dbReference type="OrthoDB" id="9776116at2"/>
<comment type="caution">
    <text evidence="2">The sequence shown here is derived from an EMBL/GenBank/DDBJ whole genome shotgun (WGS) entry which is preliminary data.</text>
</comment>
<dbReference type="Proteomes" id="UP000289455">
    <property type="component" value="Unassembled WGS sequence"/>
</dbReference>
<dbReference type="InterPro" id="IPR002881">
    <property type="entry name" value="DUF58"/>
</dbReference>
<dbReference type="SUPFAM" id="SSF53300">
    <property type="entry name" value="vWA-like"/>
    <property type="match status" value="1"/>
</dbReference>
<sequence>MLKKVAEEQSSNRLAILAEEISHELFHGKHRSIFHGYSSEFKEYKAYETGDNLKLVDWKLYGRTDKLFTKHFHDESNLSAFFFIDLSSSMYFPSESKEKIQKSIQIVAVLCKIFHKQRDKFGLLGISDDVIWESPLSNSKSHLQATYHQLETLLGRSSIDERSELPSALASKILSIGQRKMIFVVSDLLFDNASYDLFLKSLSEIKANKNTIKILHIWDQSEHAIENDPNKIMQWKDIETNQVISLHSEEWNQLQIKQKTQFLEQRINPLLNKGFKYYSLCANESLYELIRQII</sequence>
<gene>
    <name evidence="2" type="ORF">ESB04_00445</name>
</gene>
<reference evidence="2 3" key="1">
    <citation type="submission" date="2019-01" db="EMBL/GenBank/DDBJ databases">
        <title>Cytophagaceae bacterium strain CAR-16.</title>
        <authorList>
            <person name="Chen W.-M."/>
        </authorList>
    </citation>
    <scope>NUCLEOTIDE SEQUENCE [LARGE SCALE GENOMIC DNA]</scope>
    <source>
        <strain evidence="2 3">CAR-16</strain>
    </source>
</reference>
<name>A0A4Q1C1W0_9BACT</name>
<dbReference type="PANTHER" id="PTHR33608:SF6">
    <property type="entry name" value="BLL2464 PROTEIN"/>
    <property type="match status" value="1"/>
</dbReference>
<protein>
    <submittedName>
        <fullName evidence="2">DUF58 domain-containing protein</fullName>
    </submittedName>
</protein>
<proteinExistence type="predicted"/>
<dbReference type="AlphaFoldDB" id="A0A4Q1C1W0"/>